<name>A0ABN2UIS1_9MICO</name>
<feature type="transmembrane region" description="Helical" evidence="1">
    <location>
        <begin position="162"/>
        <end position="183"/>
    </location>
</feature>
<proteinExistence type="predicted"/>
<reference evidence="2 3" key="1">
    <citation type="journal article" date="2019" name="Int. J. Syst. Evol. Microbiol.">
        <title>The Global Catalogue of Microorganisms (GCM) 10K type strain sequencing project: providing services to taxonomists for standard genome sequencing and annotation.</title>
        <authorList>
            <consortium name="The Broad Institute Genomics Platform"/>
            <consortium name="The Broad Institute Genome Sequencing Center for Infectious Disease"/>
            <person name="Wu L."/>
            <person name="Ma J."/>
        </authorList>
    </citation>
    <scope>NUCLEOTIDE SEQUENCE [LARGE SCALE GENOMIC DNA]</scope>
    <source>
        <strain evidence="2 3">JCM 14283</strain>
    </source>
</reference>
<evidence type="ECO:0000256" key="1">
    <source>
        <dbReference type="SAM" id="Phobius"/>
    </source>
</evidence>
<keyword evidence="1" id="KW-1133">Transmembrane helix</keyword>
<feature type="transmembrane region" description="Helical" evidence="1">
    <location>
        <begin position="132"/>
        <end position="150"/>
    </location>
</feature>
<sequence>MLVMLACGALLLIAAAAAWRWRGYSLTVPAWARDEQAGPAGRAQALVWFVAVALLCGLAVGVFVIGPAGRLAMRLLAATSADAQGRITEAEQVVGQISLTGTIGFMLFVGVPFGLAAGLAYALASFVVPRGLVGGAVFGAAALVLVGATVDPLRGDNPDFAIVGPGWLSVVIFFLMAVLTGAITAPVAGRIAAAVGRPTRWWWLWLLPLTLFATAALTVVSVAAGVVVVGCLVLLAALVLPRWSGAVRRRAARAVQGIVAVAVLVSVPGFVSALAAIVD</sequence>
<feature type="transmembrane region" description="Helical" evidence="1">
    <location>
        <begin position="203"/>
        <end position="236"/>
    </location>
</feature>
<keyword evidence="3" id="KW-1185">Reference proteome</keyword>
<organism evidence="2 3">
    <name type="scientific">Terrabacter terrae</name>
    <dbReference type="NCBI Taxonomy" id="318434"/>
    <lineage>
        <taxon>Bacteria</taxon>
        <taxon>Bacillati</taxon>
        <taxon>Actinomycetota</taxon>
        <taxon>Actinomycetes</taxon>
        <taxon>Micrococcales</taxon>
        <taxon>Intrasporangiaceae</taxon>
        <taxon>Terrabacter</taxon>
    </lineage>
</organism>
<feature type="transmembrane region" description="Helical" evidence="1">
    <location>
        <begin position="105"/>
        <end position="126"/>
    </location>
</feature>
<evidence type="ECO:0000313" key="3">
    <source>
        <dbReference type="Proteomes" id="UP001501285"/>
    </source>
</evidence>
<keyword evidence="1" id="KW-0472">Membrane</keyword>
<feature type="transmembrane region" description="Helical" evidence="1">
    <location>
        <begin position="257"/>
        <end position="278"/>
    </location>
</feature>
<dbReference type="EMBL" id="BAAANB010000021">
    <property type="protein sequence ID" value="GAA2037969.1"/>
    <property type="molecule type" value="Genomic_DNA"/>
</dbReference>
<dbReference type="Proteomes" id="UP001501285">
    <property type="component" value="Unassembled WGS sequence"/>
</dbReference>
<gene>
    <name evidence="2" type="ORF">GCM10009740_32520</name>
</gene>
<accession>A0ABN2UIS1</accession>
<dbReference type="RefSeq" id="WP_343993224.1">
    <property type="nucleotide sequence ID" value="NZ_BAAANB010000021.1"/>
</dbReference>
<protein>
    <submittedName>
        <fullName evidence="2">Uncharacterized protein</fullName>
    </submittedName>
</protein>
<evidence type="ECO:0000313" key="2">
    <source>
        <dbReference type="EMBL" id="GAA2037969.1"/>
    </source>
</evidence>
<keyword evidence="1" id="KW-0812">Transmembrane</keyword>
<feature type="transmembrane region" description="Helical" evidence="1">
    <location>
        <begin position="45"/>
        <end position="66"/>
    </location>
</feature>
<comment type="caution">
    <text evidence="2">The sequence shown here is derived from an EMBL/GenBank/DDBJ whole genome shotgun (WGS) entry which is preliminary data.</text>
</comment>